<dbReference type="Gene3D" id="3.30.470.20">
    <property type="entry name" value="ATP-grasp fold, B domain"/>
    <property type="match status" value="1"/>
</dbReference>
<evidence type="ECO:0000256" key="2">
    <source>
        <dbReference type="PROSITE-ProRule" id="PRU00409"/>
    </source>
</evidence>
<dbReference type="InterPro" id="IPR039523">
    <property type="entry name" value="RimK-rel_E_lig_ATP-grasp"/>
</dbReference>
<dbReference type="Pfam" id="PF14397">
    <property type="entry name" value="ATPgrasp_ST"/>
    <property type="match status" value="1"/>
</dbReference>
<keyword evidence="2" id="KW-0547">Nucleotide-binding</keyword>
<feature type="domain" description="ATP-grasp" evidence="3">
    <location>
        <begin position="45"/>
        <end position="300"/>
    </location>
</feature>
<organism evidence="4 5">
    <name type="scientific">Alcanivorax jadensis T9</name>
    <dbReference type="NCBI Taxonomy" id="1177181"/>
    <lineage>
        <taxon>Bacteria</taxon>
        <taxon>Pseudomonadati</taxon>
        <taxon>Pseudomonadota</taxon>
        <taxon>Gammaproteobacteria</taxon>
        <taxon>Oceanospirillales</taxon>
        <taxon>Alcanivoracaceae</taxon>
        <taxon>Alcanivorax</taxon>
    </lineage>
</organism>
<dbReference type="RefSeq" id="WP_035245172.1">
    <property type="nucleotide sequence ID" value="NZ_ARXU01000002.1"/>
</dbReference>
<evidence type="ECO:0000313" key="4">
    <source>
        <dbReference type="EMBL" id="KGD62438.1"/>
    </source>
</evidence>
<dbReference type="NCBIfam" id="TIGR02291">
    <property type="entry name" value="rimK_rel_E_lig"/>
    <property type="match status" value="1"/>
</dbReference>
<dbReference type="PANTHER" id="PTHR21621">
    <property type="entry name" value="RIBOSOMAL PROTEIN S6 MODIFICATION PROTEIN"/>
    <property type="match status" value="1"/>
</dbReference>
<evidence type="ECO:0000259" key="3">
    <source>
        <dbReference type="PROSITE" id="PS50975"/>
    </source>
</evidence>
<protein>
    <recommendedName>
        <fullName evidence="3">ATP-grasp domain-containing protein</fullName>
    </recommendedName>
</protein>
<reference evidence="4 5" key="1">
    <citation type="submission" date="2012-09" db="EMBL/GenBank/DDBJ databases">
        <title>Genome Sequence of alkane-degrading Bacterium Alcanivorax jadensis T9.</title>
        <authorList>
            <person name="Lai Q."/>
            <person name="Shao Z."/>
        </authorList>
    </citation>
    <scope>NUCLEOTIDE SEQUENCE [LARGE SCALE GENOMIC DNA]</scope>
    <source>
        <strain evidence="4 5">T9</strain>
    </source>
</reference>
<accession>A0ABR4WGG9</accession>
<keyword evidence="2" id="KW-0067">ATP-binding</keyword>
<keyword evidence="1" id="KW-0464">Manganese</keyword>
<dbReference type="InterPro" id="IPR011761">
    <property type="entry name" value="ATP-grasp"/>
</dbReference>
<name>A0ABR4WGG9_9GAMM</name>
<sequence length="334" mass="36925">MFWSKTRKALRARGVMGINQRNGDYILRYNKRSLYPLVDDKLQTKQMALDAGIRVPELYGAIATEQGISTLHRVVETHRDFVIKPAQGAGGDGIMVIADRFEDYFRSASGRIVTTEELEHHISGIISGIYSLGGHRDQALIEYRVRSTELFNRISFEGVPDIRIIVLQGYPVAAMLRLPTRQSQGKANLHQGAIGVGLDLSSGVTLGGTWHNQRIERHPDTANAVAGLTVPDWEECLELAARCYDLTGLGYLGVDLVMDREFGPMMLELNARPGLNIQIAMDDGLLRRCSIIEDHLDSLGNIRRPVAERIAFSKKHFAVAGPVPVSEPDSAVTP</sequence>
<dbReference type="EMBL" id="ARXU01000002">
    <property type="protein sequence ID" value="KGD62438.1"/>
    <property type="molecule type" value="Genomic_DNA"/>
</dbReference>
<keyword evidence="5" id="KW-1185">Reference proteome</keyword>
<dbReference type="SUPFAM" id="SSF56059">
    <property type="entry name" value="Glutathione synthetase ATP-binding domain-like"/>
    <property type="match status" value="1"/>
</dbReference>
<evidence type="ECO:0000313" key="5">
    <source>
        <dbReference type="Proteomes" id="UP000029443"/>
    </source>
</evidence>
<comment type="caution">
    <text evidence="4">The sequence shown here is derived from an EMBL/GenBank/DDBJ whole genome shotgun (WGS) entry which is preliminary data.</text>
</comment>
<dbReference type="InterPro" id="IPR011758">
    <property type="entry name" value="RimK-rel_E_lig"/>
</dbReference>
<evidence type="ECO:0000256" key="1">
    <source>
        <dbReference type="ARBA" id="ARBA00023211"/>
    </source>
</evidence>
<gene>
    <name evidence="4" type="ORF">T9A_00729</name>
</gene>
<dbReference type="PANTHER" id="PTHR21621:SF0">
    <property type="entry name" value="BETA-CITRYLGLUTAMATE SYNTHASE B-RELATED"/>
    <property type="match status" value="1"/>
</dbReference>
<proteinExistence type="predicted"/>
<dbReference type="Proteomes" id="UP000029443">
    <property type="component" value="Unassembled WGS sequence"/>
</dbReference>
<dbReference type="PROSITE" id="PS50975">
    <property type="entry name" value="ATP_GRASP"/>
    <property type="match status" value="1"/>
</dbReference>